<comment type="caution">
    <text evidence="1">The sequence shown here is derived from an EMBL/GenBank/DDBJ whole genome shotgun (WGS) entry which is preliminary data.</text>
</comment>
<protein>
    <submittedName>
        <fullName evidence="1">Uncharacterized protein</fullName>
    </submittedName>
</protein>
<proteinExistence type="predicted"/>
<accession>A0A016VVE4</accession>
<gene>
    <name evidence="1" type="primary">Acey_s0004.g2124</name>
    <name evidence="1" type="synonym">Acey-Y57G11C.42</name>
    <name evidence="1" type="ORF">Y032_0004g2124</name>
</gene>
<dbReference type="AlphaFoldDB" id="A0A016VVE4"/>
<sequence length="71" mass="7811">MLTPILTMGVSTRLPWVISVMHSGSAGVFITPWSERVVSTTSTGRMHSSDYPGPYPSLRSPRVNVLTLTHR</sequence>
<dbReference type="EMBL" id="JARK01001340">
    <property type="protein sequence ID" value="EYC31385.1"/>
    <property type="molecule type" value="Genomic_DNA"/>
</dbReference>
<organism evidence="1 2">
    <name type="scientific">Ancylostoma ceylanicum</name>
    <dbReference type="NCBI Taxonomy" id="53326"/>
    <lineage>
        <taxon>Eukaryota</taxon>
        <taxon>Metazoa</taxon>
        <taxon>Ecdysozoa</taxon>
        <taxon>Nematoda</taxon>
        <taxon>Chromadorea</taxon>
        <taxon>Rhabditida</taxon>
        <taxon>Rhabditina</taxon>
        <taxon>Rhabditomorpha</taxon>
        <taxon>Strongyloidea</taxon>
        <taxon>Ancylostomatidae</taxon>
        <taxon>Ancylostomatinae</taxon>
        <taxon>Ancylostoma</taxon>
    </lineage>
</organism>
<dbReference type="Proteomes" id="UP000024635">
    <property type="component" value="Unassembled WGS sequence"/>
</dbReference>
<dbReference type="OrthoDB" id="5872752at2759"/>
<reference evidence="2" key="1">
    <citation type="journal article" date="2015" name="Nat. Genet.">
        <title>The genome and transcriptome of the zoonotic hookworm Ancylostoma ceylanicum identify infection-specific gene families.</title>
        <authorList>
            <person name="Schwarz E.M."/>
            <person name="Hu Y."/>
            <person name="Antoshechkin I."/>
            <person name="Miller M.M."/>
            <person name="Sternberg P.W."/>
            <person name="Aroian R.V."/>
        </authorList>
    </citation>
    <scope>NUCLEOTIDE SEQUENCE</scope>
    <source>
        <strain evidence="2">HY135</strain>
    </source>
</reference>
<evidence type="ECO:0000313" key="1">
    <source>
        <dbReference type="EMBL" id="EYC31385.1"/>
    </source>
</evidence>
<evidence type="ECO:0000313" key="2">
    <source>
        <dbReference type="Proteomes" id="UP000024635"/>
    </source>
</evidence>
<keyword evidence="2" id="KW-1185">Reference proteome</keyword>
<name>A0A016VVE4_9BILA</name>